<evidence type="ECO:0000259" key="6">
    <source>
        <dbReference type="Pfam" id="PF00892"/>
    </source>
</evidence>
<keyword evidence="4 5" id="KW-0472">Membrane</keyword>
<dbReference type="Proteomes" id="UP000825009">
    <property type="component" value="Chromosome"/>
</dbReference>
<feature type="transmembrane region" description="Helical" evidence="5">
    <location>
        <begin position="143"/>
        <end position="161"/>
    </location>
</feature>
<feature type="transmembrane region" description="Helical" evidence="5">
    <location>
        <begin position="40"/>
        <end position="58"/>
    </location>
</feature>
<dbReference type="PANTHER" id="PTHR32322">
    <property type="entry name" value="INNER MEMBRANE TRANSPORTER"/>
    <property type="match status" value="1"/>
</dbReference>
<name>A0A8F6TVN9_9RHOB</name>
<dbReference type="InterPro" id="IPR000620">
    <property type="entry name" value="EamA_dom"/>
</dbReference>
<reference evidence="7 8" key="1">
    <citation type="submission" date="2021-07" db="EMBL/GenBank/DDBJ databases">
        <title>A novel Jannaschia species isolated from marine dinoflagellate Ceratoperidinium margalefii.</title>
        <authorList>
            <person name="Jiang Y."/>
            <person name="Li Z."/>
        </authorList>
    </citation>
    <scope>NUCLEOTIDE SEQUENCE [LARGE SCALE GENOMIC DNA]</scope>
    <source>
        <strain evidence="7 8">J12C1-MA-4</strain>
    </source>
</reference>
<feature type="domain" description="EamA" evidence="6">
    <location>
        <begin position="14"/>
        <end position="134"/>
    </location>
</feature>
<accession>A0A8F6TVN9</accession>
<feature type="transmembrane region" description="Helical" evidence="5">
    <location>
        <begin position="267"/>
        <end position="290"/>
    </location>
</feature>
<feature type="transmembrane region" description="Helical" evidence="5">
    <location>
        <begin position="173"/>
        <end position="195"/>
    </location>
</feature>
<evidence type="ECO:0000313" key="7">
    <source>
        <dbReference type="EMBL" id="QXT38567.1"/>
    </source>
</evidence>
<organism evidence="7 8">
    <name type="scientific">Gymnodinialimonas ceratoperidinii</name>
    <dbReference type="NCBI Taxonomy" id="2856823"/>
    <lineage>
        <taxon>Bacteria</taxon>
        <taxon>Pseudomonadati</taxon>
        <taxon>Pseudomonadota</taxon>
        <taxon>Alphaproteobacteria</taxon>
        <taxon>Rhodobacterales</taxon>
        <taxon>Paracoccaceae</taxon>
        <taxon>Gymnodinialimonas</taxon>
    </lineage>
</organism>
<evidence type="ECO:0000256" key="3">
    <source>
        <dbReference type="ARBA" id="ARBA00022989"/>
    </source>
</evidence>
<proteinExistence type="predicted"/>
<dbReference type="RefSeq" id="WP_219000763.1">
    <property type="nucleotide sequence ID" value="NZ_CP079194.1"/>
</dbReference>
<evidence type="ECO:0000256" key="1">
    <source>
        <dbReference type="ARBA" id="ARBA00004141"/>
    </source>
</evidence>
<keyword evidence="8" id="KW-1185">Reference proteome</keyword>
<gene>
    <name evidence="7" type="ORF">KYE46_11535</name>
</gene>
<feature type="domain" description="EamA" evidence="6">
    <location>
        <begin position="147"/>
        <end position="284"/>
    </location>
</feature>
<evidence type="ECO:0000313" key="8">
    <source>
        <dbReference type="Proteomes" id="UP000825009"/>
    </source>
</evidence>
<dbReference type="EMBL" id="CP079194">
    <property type="protein sequence ID" value="QXT38567.1"/>
    <property type="molecule type" value="Genomic_DNA"/>
</dbReference>
<dbReference type="Pfam" id="PF00892">
    <property type="entry name" value="EamA"/>
    <property type="match status" value="2"/>
</dbReference>
<evidence type="ECO:0000256" key="5">
    <source>
        <dbReference type="SAM" id="Phobius"/>
    </source>
</evidence>
<feature type="transmembrane region" description="Helical" evidence="5">
    <location>
        <begin position="239"/>
        <end position="261"/>
    </location>
</feature>
<feature type="transmembrane region" description="Helical" evidence="5">
    <location>
        <begin position="65"/>
        <end position="85"/>
    </location>
</feature>
<sequence>MTDTRTIMPPRDLALVLCVILAWGSNFTAMKMVLDELPPLLFVGLRFFILVPLIVFFPRPASWRAIIAIGLLVNTGQFAFLFMAMRADVTAGLASLILQSQAPLTIILAALFYGERVSWPQVTGIALACMGLAGFGIAGGGNVTIVGLALVLCGALSWALGNMVFRRLPGVNMAALFIWASLIPPLPMLGLSWAIEGPAPFATIAAMSLQGWAGVVYVAVISTIIGYSIWGSLLSRHPAALVTPFALGIPLVGILTAGLILGETLGTLEAVSGVVILAGIALTVLGPRLLQRYS</sequence>
<dbReference type="PANTHER" id="PTHR32322:SF9">
    <property type="entry name" value="AMINO-ACID METABOLITE EFFLUX PUMP-RELATED"/>
    <property type="match status" value="1"/>
</dbReference>
<feature type="transmembrane region" description="Helical" evidence="5">
    <location>
        <begin position="201"/>
        <end position="227"/>
    </location>
</feature>
<dbReference type="GO" id="GO:0016020">
    <property type="term" value="C:membrane"/>
    <property type="evidence" value="ECO:0007669"/>
    <property type="project" value="UniProtKB-SubCell"/>
</dbReference>
<keyword evidence="3 5" id="KW-1133">Transmembrane helix</keyword>
<keyword evidence="2 5" id="KW-0812">Transmembrane</keyword>
<dbReference type="KEGG" id="gce:KYE46_11535"/>
<dbReference type="AlphaFoldDB" id="A0A8F6TVN9"/>
<protein>
    <submittedName>
        <fullName evidence="7">EamA family transporter</fullName>
    </submittedName>
</protein>
<evidence type="ECO:0000256" key="2">
    <source>
        <dbReference type="ARBA" id="ARBA00022692"/>
    </source>
</evidence>
<feature type="transmembrane region" description="Helical" evidence="5">
    <location>
        <begin position="119"/>
        <end position="137"/>
    </location>
</feature>
<dbReference type="InterPro" id="IPR050638">
    <property type="entry name" value="AA-Vitamin_Transporters"/>
</dbReference>
<evidence type="ECO:0000256" key="4">
    <source>
        <dbReference type="ARBA" id="ARBA00023136"/>
    </source>
</evidence>
<feature type="transmembrane region" description="Helical" evidence="5">
    <location>
        <begin position="91"/>
        <end position="112"/>
    </location>
</feature>
<comment type="subcellular location">
    <subcellularLocation>
        <location evidence="1">Membrane</location>
        <topology evidence="1">Multi-pass membrane protein</topology>
    </subcellularLocation>
</comment>